<evidence type="ECO:0000256" key="4">
    <source>
        <dbReference type="ARBA" id="ARBA00023014"/>
    </source>
</evidence>
<evidence type="ECO:0000256" key="1">
    <source>
        <dbReference type="ARBA" id="ARBA00022714"/>
    </source>
</evidence>
<dbReference type="Gene3D" id="2.102.10.10">
    <property type="entry name" value="Rieske [2Fe-2S] iron-sulphur domain"/>
    <property type="match status" value="1"/>
</dbReference>
<dbReference type="RefSeq" id="WP_015006720.1">
    <property type="nucleotide sequence ID" value="NZ_JBLWZB010000001.1"/>
</dbReference>
<keyword evidence="6" id="KW-0223">Dioxygenase</keyword>
<dbReference type="Pfam" id="PF00355">
    <property type="entry name" value="Rieske"/>
    <property type="match status" value="1"/>
</dbReference>
<gene>
    <name evidence="6" type="ORF">L196_07429</name>
</gene>
<keyword evidence="4" id="KW-0411">Iron-sulfur</keyword>
<evidence type="ECO:0000313" key="6">
    <source>
        <dbReference type="EMBL" id="EPD12976.1"/>
    </source>
</evidence>
<dbReference type="GO" id="GO:0051213">
    <property type="term" value="F:dioxygenase activity"/>
    <property type="evidence" value="ECO:0007669"/>
    <property type="project" value="UniProtKB-KW"/>
</dbReference>
<keyword evidence="6" id="KW-0560">Oxidoreductase</keyword>
<evidence type="ECO:0000259" key="5">
    <source>
        <dbReference type="PROSITE" id="PS51296"/>
    </source>
</evidence>
<dbReference type="Proteomes" id="UP000015462">
    <property type="component" value="Unassembled WGS sequence"/>
</dbReference>
<evidence type="ECO:0000313" key="7">
    <source>
        <dbReference type="Proteomes" id="UP000015462"/>
    </source>
</evidence>
<dbReference type="InterPro" id="IPR036922">
    <property type="entry name" value="Rieske_2Fe-2S_sf"/>
</dbReference>
<keyword evidence="2" id="KW-0479">Metal-binding</keyword>
<dbReference type="SUPFAM" id="SSF50022">
    <property type="entry name" value="ISP domain"/>
    <property type="match status" value="1"/>
</dbReference>
<protein>
    <submittedName>
        <fullName evidence="6">Ferredoxin subunit of nitrite reductase and ring-hydroxylating dioxygenase</fullName>
    </submittedName>
</protein>
<accession>A0AB33Z182</accession>
<dbReference type="PANTHER" id="PTHR40261:SF1">
    <property type="entry name" value="RIESKE DOMAIN-CONTAINING PROTEIN"/>
    <property type="match status" value="1"/>
</dbReference>
<dbReference type="AlphaFoldDB" id="A0AB33Z182"/>
<dbReference type="PANTHER" id="PTHR40261">
    <property type="match status" value="1"/>
</dbReference>
<evidence type="ECO:0000256" key="3">
    <source>
        <dbReference type="ARBA" id="ARBA00023004"/>
    </source>
</evidence>
<dbReference type="PROSITE" id="PS51296">
    <property type="entry name" value="RIESKE"/>
    <property type="match status" value="1"/>
</dbReference>
<keyword evidence="7" id="KW-1185">Reference proteome</keyword>
<dbReference type="GO" id="GO:0046872">
    <property type="term" value="F:metal ion binding"/>
    <property type="evidence" value="ECO:0007669"/>
    <property type="project" value="UniProtKB-KW"/>
</dbReference>
<dbReference type="CDD" id="cd03467">
    <property type="entry name" value="Rieske"/>
    <property type="match status" value="1"/>
</dbReference>
<organism evidence="6 7">
    <name type="scientific">Cycloclasticus pugetii</name>
    <dbReference type="NCBI Taxonomy" id="34068"/>
    <lineage>
        <taxon>Bacteria</taxon>
        <taxon>Pseudomonadati</taxon>
        <taxon>Pseudomonadota</taxon>
        <taxon>Gammaproteobacteria</taxon>
        <taxon>Thiotrichales</taxon>
        <taxon>Piscirickettsiaceae</taxon>
        <taxon>Cycloclasticus</taxon>
    </lineage>
</organism>
<dbReference type="EMBL" id="ASHL01000005">
    <property type="protein sequence ID" value="EPD12976.1"/>
    <property type="molecule type" value="Genomic_DNA"/>
</dbReference>
<feature type="domain" description="Rieske" evidence="5">
    <location>
        <begin position="43"/>
        <end position="119"/>
    </location>
</feature>
<reference evidence="6 7" key="1">
    <citation type="journal article" date="2013" name="Genome Announc.">
        <title>Genome Sequence of the Pyrene- and Fluoranthene-Degrading Bacterium Cycloclasticus sp. Strain PY97M.</title>
        <authorList>
            <person name="Cui Z."/>
            <person name="Xu G."/>
            <person name="Li Q."/>
            <person name="Gao W."/>
            <person name="Zheng L."/>
        </authorList>
    </citation>
    <scope>NUCLEOTIDE SEQUENCE [LARGE SCALE GENOMIC DNA]</scope>
    <source>
        <strain evidence="6 7">PY97M</strain>
    </source>
</reference>
<dbReference type="InterPro" id="IPR017941">
    <property type="entry name" value="Rieske_2Fe-2S"/>
</dbReference>
<comment type="caution">
    <text evidence="6">The sequence shown here is derived from an EMBL/GenBank/DDBJ whole genome shotgun (WGS) entry which is preliminary data.</text>
</comment>
<sequence length="130" mass="14365">MEIIQKDGVEYVAAVEVETLASLSSRAFEVDLGDKGACSGFFVREQDMTLRAYKNNCPHTGAPLNWMPDQFLSRTGLYIQCSIHGAMFKTQDGECFAGPCNGKWLKALSFIEKDGMSYIALLDLEKSPSI</sequence>
<evidence type="ECO:0000256" key="2">
    <source>
        <dbReference type="ARBA" id="ARBA00022723"/>
    </source>
</evidence>
<keyword evidence="1" id="KW-0001">2Fe-2S</keyword>
<keyword evidence="3" id="KW-0408">Iron</keyword>
<proteinExistence type="predicted"/>
<name>A0AB33Z182_9GAMM</name>
<dbReference type="GO" id="GO:0051537">
    <property type="term" value="F:2 iron, 2 sulfur cluster binding"/>
    <property type="evidence" value="ECO:0007669"/>
    <property type="project" value="UniProtKB-KW"/>
</dbReference>